<organism evidence="2 3">
    <name type="scientific">Sphaeroforma arctica JP610</name>
    <dbReference type="NCBI Taxonomy" id="667725"/>
    <lineage>
        <taxon>Eukaryota</taxon>
        <taxon>Ichthyosporea</taxon>
        <taxon>Ichthyophonida</taxon>
        <taxon>Sphaeroforma</taxon>
    </lineage>
</organism>
<sequence>MLFLIGVLWIILNNFMLLATFVGMPLAFIYGDEEGFLQFTMALLISKLVLLGLMRTVPKAQAPFVDYLQTPTLAVVTYLSPYIPSILLTFLATGLNAVFPLEALLFVIAAHMISLKLFEMMDHEETEGVAKTVILGGSICSCVASVCVLVFLFTHCEVSASSGLFIGCSLSAALGLLVSSIYVDEGILLDPSLLLLYTSLVCWCLVDDMERVDDTSGDFSWSLTGPLKFFLGFSVDRSLLNIAIFVVRLLSLYVFGTELWRTGTDEDEADETVVGRFAGDISVVLLYANLLQGLFNPSLVGNWMVRVLQNVVALGFYSIILFMPDGIEADVWKVD</sequence>
<evidence type="ECO:0000313" key="2">
    <source>
        <dbReference type="EMBL" id="KNC81564.1"/>
    </source>
</evidence>
<evidence type="ECO:0000313" key="3">
    <source>
        <dbReference type="Proteomes" id="UP000054560"/>
    </source>
</evidence>
<dbReference type="GeneID" id="25906625"/>
<feature type="transmembrane region" description="Helical" evidence="1">
    <location>
        <begin position="238"/>
        <end position="256"/>
    </location>
</feature>
<dbReference type="eggNOG" id="ENOG502SWPP">
    <property type="taxonomic scope" value="Eukaryota"/>
</dbReference>
<gene>
    <name evidence="2" type="ORF">SARC_06121</name>
</gene>
<feature type="transmembrane region" description="Helical" evidence="1">
    <location>
        <begin position="133"/>
        <end position="152"/>
    </location>
</feature>
<feature type="transmembrane region" description="Helical" evidence="1">
    <location>
        <begin position="36"/>
        <end position="54"/>
    </location>
</feature>
<dbReference type="RefSeq" id="XP_014155466.1">
    <property type="nucleotide sequence ID" value="XM_014299991.1"/>
</dbReference>
<protein>
    <submittedName>
        <fullName evidence="2">Uncharacterized protein</fullName>
    </submittedName>
</protein>
<feature type="transmembrane region" description="Helical" evidence="1">
    <location>
        <begin position="276"/>
        <end position="295"/>
    </location>
</feature>
<keyword evidence="1" id="KW-1133">Transmembrane helix</keyword>
<keyword evidence="1" id="KW-0472">Membrane</keyword>
<feature type="transmembrane region" description="Helical" evidence="1">
    <location>
        <begin position="307"/>
        <end position="324"/>
    </location>
</feature>
<feature type="transmembrane region" description="Helical" evidence="1">
    <location>
        <begin position="7"/>
        <end position="30"/>
    </location>
</feature>
<dbReference type="AlphaFoldDB" id="A0A0L0FY73"/>
<evidence type="ECO:0000256" key="1">
    <source>
        <dbReference type="SAM" id="Phobius"/>
    </source>
</evidence>
<feature type="transmembrane region" description="Helical" evidence="1">
    <location>
        <begin position="164"/>
        <end position="182"/>
    </location>
</feature>
<keyword evidence="1" id="KW-0812">Transmembrane</keyword>
<dbReference type="EMBL" id="KQ242020">
    <property type="protein sequence ID" value="KNC81564.1"/>
    <property type="molecule type" value="Genomic_DNA"/>
</dbReference>
<keyword evidence="3" id="KW-1185">Reference proteome</keyword>
<dbReference type="Proteomes" id="UP000054560">
    <property type="component" value="Unassembled WGS sequence"/>
</dbReference>
<proteinExistence type="predicted"/>
<name>A0A0L0FY73_9EUKA</name>
<reference evidence="2 3" key="1">
    <citation type="submission" date="2011-02" db="EMBL/GenBank/DDBJ databases">
        <title>The Genome Sequence of Sphaeroforma arctica JP610.</title>
        <authorList>
            <consortium name="The Broad Institute Genome Sequencing Platform"/>
            <person name="Russ C."/>
            <person name="Cuomo C."/>
            <person name="Young S.K."/>
            <person name="Zeng Q."/>
            <person name="Gargeya S."/>
            <person name="Alvarado L."/>
            <person name="Berlin A."/>
            <person name="Chapman S.B."/>
            <person name="Chen Z."/>
            <person name="Freedman E."/>
            <person name="Gellesch M."/>
            <person name="Goldberg J."/>
            <person name="Griggs A."/>
            <person name="Gujja S."/>
            <person name="Heilman E."/>
            <person name="Heiman D."/>
            <person name="Howarth C."/>
            <person name="Mehta T."/>
            <person name="Neiman D."/>
            <person name="Pearson M."/>
            <person name="Roberts A."/>
            <person name="Saif S."/>
            <person name="Shea T."/>
            <person name="Shenoy N."/>
            <person name="Sisk P."/>
            <person name="Stolte C."/>
            <person name="Sykes S."/>
            <person name="White J."/>
            <person name="Yandava C."/>
            <person name="Burger G."/>
            <person name="Gray M.W."/>
            <person name="Holland P.W.H."/>
            <person name="King N."/>
            <person name="Lang F.B.F."/>
            <person name="Roger A.J."/>
            <person name="Ruiz-Trillo I."/>
            <person name="Haas B."/>
            <person name="Nusbaum C."/>
            <person name="Birren B."/>
        </authorList>
    </citation>
    <scope>NUCLEOTIDE SEQUENCE [LARGE SCALE GENOMIC DNA]</scope>
    <source>
        <strain evidence="2 3">JP610</strain>
    </source>
</reference>
<accession>A0A0L0FY73</accession>